<sequence>MKKTSKKSTDSVLPAFATSPFTTNLQKKNKEAIQLFKNWKKDTKKGRR</sequence>
<protein>
    <submittedName>
        <fullName evidence="1">Uncharacterized protein</fullName>
    </submittedName>
</protein>
<comment type="caution">
    <text evidence="1">The sequence shown here is derived from an EMBL/GenBank/DDBJ whole genome shotgun (WGS) entry which is preliminary data.</text>
</comment>
<evidence type="ECO:0000313" key="2">
    <source>
        <dbReference type="Proteomes" id="UP001179280"/>
    </source>
</evidence>
<organism evidence="1 2">
    <name type="scientific">Shouchella xiaoxiensis</name>
    <dbReference type="NCBI Taxonomy" id="766895"/>
    <lineage>
        <taxon>Bacteria</taxon>
        <taxon>Bacillati</taxon>
        <taxon>Bacillota</taxon>
        <taxon>Bacilli</taxon>
        <taxon>Bacillales</taxon>
        <taxon>Bacillaceae</taxon>
        <taxon>Shouchella</taxon>
    </lineage>
</organism>
<accession>A0ABS2SZQ0</accession>
<dbReference type="RefSeq" id="WP_157684408.1">
    <property type="nucleotide sequence ID" value="NZ_JAFBCV010000020.1"/>
</dbReference>
<proteinExistence type="predicted"/>
<keyword evidence="2" id="KW-1185">Reference proteome</keyword>
<name>A0ABS2SZQ0_9BACI</name>
<gene>
    <name evidence="1" type="ORF">JOC54_004307</name>
</gene>
<evidence type="ECO:0000313" key="1">
    <source>
        <dbReference type="EMBL" id="MBM7841008.1"/>
    </source>
</evidence>
<reference evidence="1" key="1">
    <citation type="submission" date="2021-01" db="EMBL/GenBank/DDBJ databases">
        <title>Genomic Encyclopedia of Type Strains, Phase IV (KMG-IV): sequencing the most valuable type-strain genomes for metagenomic binning, comparative biology and taxonomic classification.</title>
        <authorList>
            <person name="Goeker M."/>
        </authorList>
    </citation>
    <scope>NUCLEOTIDE SEQUENCE</scope>
    <source>
        <strain evidence="1">DSM 21943</strain>
    </source>
</reference>
<dbReference type="Proteomes" id="UP001179280">
    <property type="component" value="Unassembled WGS sequence"/>
</dbReference>
<dbReference type="EMBL" id="JAFBCV010000020">
    <property type="protein sequence ID" value="MBM7841008.1"/>
    <property type="molecule type" value="Genomic_DNA"/>
</dbReference>